<protein>
    <submittedName>
        <fullName evidence="1">Uncharacterized protein</fullName>
    </submittedName>
</protein>
<accession>A0A401JZ60</accession>
<gene>
    <name evidence="1" type="ORF">SFMTTN_2827</name>
</gene>
<evidence type="ECO:0000313" key="2">
    <source>
        <dbReference type="Proteomes" id="UP000286806"/>
    </source>
</evidence>
<dbReference type="EMBL" id="BGOW01000033">
    <property type="protein sequence ID" value="GCB02011.1"/>
    <property type="molecule type" value="Genomic_DNA"/>
</dbReference>
<name>A0A401JZ60_9PROT</name>
<organism evidence="1 2">
    <name type="scientific">Sulfuriferula multivorans</name>
    <dbReference type="NCBI Taxonomy" id="1559896"/>
    <lineage>
        <taxon>Bacteria</taxon>
        <taxon>Pseudomonadati</taxon>
        <taxon>Pseudomonadota</taxon>
        <taxon>Betaproteobacteria</taxon>
        <taxon>Nitrosomonadales</taxon>
        <taxon>Sulfuricellaceae</taxon>
        <taxon>Sulfuriferula</taxon>
    </lineage>
</organism>
<dbReference type="Proteomes" id="UP000286806">
    <property type="component" value="Unassembled WGS sequence"/>
</dbReference>
<reference evidence="1 2" key="1">
    <citation type="journal article" date="2019" name="Front. Microbiol.">
        <title>Genomes of Neutrophilic Sulfur-Oxidizing Chemolithoautotrophs Representing 9 Proteobacterial Species From 8 Genera.</title>
        <authorList>
            <person name="Watanabe T."/>
            <person name="Kojima H."/>
            <person name="Umezawa K."/>
            <person name="Hori C."/>
            <person name="Takasuka T.E."/>
            <person name="Kato Y."/>
            <person name="Fukui M."/>
        </authorList>
    </citation>
    <scope>NUCLEOTIDE SEQUENCE [LARGE SCALE GENOMIC DNA]</scope>
    <source>
        <strain evidence="1 2">TTN</strain>
    </source>
</reference>
<proteinExistence type="predicted"/>
<comment type="caution">
    <text evidence="1">The sequence shown here is derived from an EMBL/GenBank/DDBJ whole genome shotgun (WGS) entry which is preliminary data.</text>
</comment>
<dbReference type="AlphaFoldDB" id="A0A401JZ60"/>
<sequence>MKELDMRTQLQPDGSLLLDLTQKQARELAKTVIQHAEDAHTALLNFAYLLNEAHYDAENDFRQPPHAWEPGAHQPDTK</sequence>
<evidence type="ECO:0000313" key="1">
    <source>
        <dbReference type="EMBL" id="GCB02011.1"/>
    </source>
</evidence>
<keyword evidence="2" id="KW-1185">Reference proteome</keyword>